<reference evidence="2" key="2">
    <citation type="submission" date="2015-01" db="EMBL/GenBank/DDBJ databases">
        <title>Complete genome sequence of Methylobacterium aquaticum strain 22A.</title>
        <authorList>
            <person name="Tani A."/>
            <person name="Ogura Y."/>
            <person name="Hayashi T."/>
        </authorList>
    </citation>
    <scope>NUCLEOTIDE SEQUENCE [LARGE SCALE GENOMIC DNA]</scope>
    <source>
        <strain evidence="2">MA-22A</strain>
    </source>
</reference>
<dbReference type="EMBL" id="AP014704">
    <property type="protein sequence ID" value="BAQ45899.1"/>
    <property type="molecule type" value="Genomic_DNA"/>
</dbReference>
<dbReference type="Proteomes" id="UP000061432">
    <property type="component" value="Chromosome"/>
</dbReference>
<accession>A0A0C6FL67</accession>
<name>A0A0C6FL67_9HYPH</name>
<proteinExistence type="predicted"/>
<evidence type="ECO:0000313" key="2">
    <source>
        <dbReference type="Proteomes" id="UP000061432"/>
    </source>
</evidence>
<evidence type="ECO:0000313" key="1">
    <source>
        <dbReference type="EMBL" id="BAQ45899.1"/>
    </source>
</evidence>
<organism evidence="1 2">
    <name type="scientific">Methylobacterium aquaticum</name>
    <dbReference type="NCBI Taxonomy" id="270351"/>
    <lineage>
        <taxon>Bacteria</taxon>
        <taxon>Pseudomonadati</taxon>
        <taxon>Pseudomonadota</taxon>
        <taxon>Alphaproteobacteria</taxon>
        <taxon>Hyphomicrobiales</taxon>
        <taxon>Methylobacteriaceae</taxon>
        <taxon>Methylobacterium</taxon>
    </lineage>
</organism>
<dbReference type="PATRIC" id="fig|270351.10.peg.2586"/>
<reference evidence="1 2" key="1">
    <citation type="journal article" date="2015" name="Genome Announc.">
        <title>Complete Genome Sequence of Methylobacterium aquaticum Strain 22A, Isolated from Racomitrium japonicum Moss.</title>
        <authorList>
            <person name="Tani A."/>
            <person name="Ogura Y."/>
            <person name="Hayashi T."/>
            <person name="Kimbara K."/>
        </authorList>
    </citation>
    <scope>NUCLEOTIDE SEQUENCE [LARGE SCALE GENOMIC DNA]</scope>
    <source>
        <strain evidence="1 2">MA-22A</strain>
    </source>
</reference>
<protein>
    <submittedName>
        <fullName evidence="1">Uncharacterized protein</fullName>
    </submittedName>
</protein>
<gene>
    <name evidence="1" type="ORF">Maq22A_c13415</name>
</gene>
<dbReference type="STRING" id="270351.Maq22A_c13415"/>
<dbReference type="AlphaFoldDB" id="A0A0C6FL67"/>
<dbReference type="KEGG" id="maqu:Maq22A_c13415"/>
<sequence>MMRKMLAAFARALAAMGLVMVMVVWEGGKLVLKTVRGVLAPRPPVAEAEAELAHEMAQPAGPKPPSPAEAWGRAALHYLMGEAPEASAALDDAARAYLDALSEDQQVALAQHDNRTVGRHLLRERLLPDLPRPMSPSEYRNIEATRAAAGAAEAHQRLVGDDAKRRHFIEVLDELLAEPMPRGL</sequence>